<dbReference type="Proteomes" id="UP000789595">
    <property type="component" value="Unassembled WGS sequence"/>
</dbReference>
<evidence type="ECO:0000259" key="3">
    <source>
        <dbReference type="PROSITE" id="PS51767"/>
    </source>
</evidence>
<dbReference type="Pfam" id="PF00026">
    <property type="entry name" value="Asp"/>
    <property type="match status" value="1"/>
</dbReference>
<organism evidence="4">
    <name type="scientific">Pelagomonas calceolata</name>
    <dbReference type="NCBI Taxonomy" id="35677"/>
    <lineage>
        <taxon>Eukaryota</taxon>
        <taxon>Sar</taxon>
        <taxon>Stramenopiles</taxon>
        <taxon>Ochrophyta</taxon>
        <taxon>Pelagophyceae</taxon>
        <taxon>Pelagomonadales</taxon>
        <taxon>Pelagomonadaceae</taxon>
        <taxon>Pelagomonas</taxon>
    </lineage>
</organism>
<dbReference type="Gene3D" id="2.40.70.10">
    <property type="entry name" value="Acid Proteases"/>
    <property type="match status" value="2"/>
</dbReference>
<dbReference type="PANTHER" id="PTHR47966">
    <property type="entry name" value="BETA-SITE APP-CLEAVING ENZYME, ISOFORM A-RELATED"/>
    <property type="match status" value="1"/>
</dbReference>
<dbReference type="GO" id="GO:0006508">
    <property type="term" value="P:proteolysis"/>
    <property type="evidence" value="ECO:0007669"/>
    <property type="project" value="InterPro"/>
</dbReference>
<dbReference type="InterPro" id="IPR034164">
    <property type="entry name" value="Pepsin-like_dom"/>
</dbReference>
<dbReference type="InterPro" id="IPR033121">
    <property type="entry name" value="PEPTIDASE_A1"/>
</dbReference>
<evidence type="ECO:0000313" key="4">
    <source>
        <dbReference type="EMBL" id="CAE0694016.1"/>
    </source>
</evidence>
<protein>
    <recommendedName>
        <fullName evidence="3">Peptidase A1 domain-containing protein</fullName>
    </recommendedName>
</protein>
<feature type="domain" description="Peptidase A1" evidence="3">
    <location>
        <begin position="36"/>
        <end position="389"/>
    </location>
</feature>
<keyword evidence="2" id="KW-0472">Membrane</keyword>
<dbReference type="PROSITE" id="PS51767">
    <property type="entry name" value="PEPTIDASE_A1"/>
    <property type="match status" value="1"/>
</dbReference>
<dbReference type="SUPFAM" id="SSF50630">
    <property type="entry name" value="Acid proteases"/>
    <property type="match status" value="1"/>
</dbReference>
<dbReference type="AlphaFoldDB" id="A0A7S3ZU58"/>
<accession>A0A7S3ZU58</accession>
<dbReference type="CDD" id="cd05471">
    <property type="entry name" value="pepsin_like"/>
    <property type="match status" value="1"/>
</dbReference>
<keyword evidence="6" id="KW-1185">Reference proteome</keyword>
<keyword evidence="2" id="KW-0812">Transmembrane</keyword>
<evidence type="ECO:0000313" key="5">
    <source>
        <dbReference type="EMBL" id="CAH0377676.1"/>
    </source>
</evidence>
<keyword evidence="2" id="KW-1133">Transmembrane helix</keyword>
<name>A0A7S3ZU58_9STRA</name>
<dbReference type="InterPro" id="IPR021109">
    <property type="entry name" value="Peptidase_aspartic_dom_sf"/>
</dbReference>
<dbReference type="GO" id="GO:0004190">
    <property type="term" value="F:aspartic-type endopeptidase activity"/>
    <property type="evidence" value="ECO:0007669"/>
    <property type="project" value="InterPro"/>
</dbReference>
<gene>
    <name evidence="4" type="ORF">PCAL00307_LOCUS9452</name>
    <name evidence="5" type="ORF">PECAL_5P22030</name>
</gene>
<evidence type="ECO:0000256" key="2">
    <source>
        <dbReference type="SAM" id="Phobius"/>
    </source>
</evidence>
<dbReference type="OrthoDB" id="2747330at2759"/>
<reference evidence="4" key="1">
    <citation type="submission" date="2021-01" db="EMBL/GenBank/DDBJ databases">
        <authorList>
            <person name="Corre E."/>
            <person name="Pelletier E."/>
            <person name="Niang G."/>
            <person name="Scheremetjew M."/>
            <person name="Finn R."/>
            <person name="Kale V."/>
            <person name="Holt S."/>
            <person name="Cochrane G."/>
            <person name="Meng A."/>
            <person name="Brown T."/>
            <person name="Cohen L."/>
        </authorList>
    </citation>
    <scope>NUCLEOTIDE SEQUENCE</scope>
    <source>
        <strain evidence="4">CCMP1756</strain>
    </source>
</reference>
<sequence length="447" mass="47384">MTPSILPPATSLQLRKHRHASALSTTPLKGDNADDYTTPVYIDGQGPFSLNVDTGSALVGVAGNETIGCDLFYDSSACDGGPIKVVYGSGFWSGVVCEATVTLGAYNVTNYKFGAYQKQKAMTTCERTPEEDATSPRHMTQPHNYMQGIVGLTAGEVGLTAGSPPLLDVLFATHADVDPVFGLQCCGFDRGRGGGGALDVGGFDARRFYGAIQWVPITKRPYWAVRATSIRFGAADVLPADVAAIDAYADGTDQSIVDSGTSGLVLPKRAFDAAVATLSAAAPDVPRAFWKGEACVDASKLDLSSLPELTVSLATEGDDVVLTMPACRYVNRVPKTSYCAAEAPPRKEDAYFFSVGPIEEGRNVILGQSLFESYYVAHDMGASPRVGFAPIRGCDADGCGVPAGSRFEVLGSRWAVVAALVCLPLGAYLRWRRNRRRDYAAVESSSV</sequence>
<evidence type="ECO:0000313" key="6">
    <source>
        <dbReference type="Proteomes" id="UP000789595"/>
    </source>
</evidence>
<proteinExistence type="inferred from homology"/>
<dbReference type="EMBL" id="CAKKNE010000005">
    <property type="protein sequence ID" value="CAH0377676.1"/>
    <property type="molecule type" value="Genomic_DNA"/>
</dbReference>
<evidence type="ECO:0000256" key="1">
    <source>
        <dbReference type="ARBA" id="ARBA00007447"/>
    </source>
</evidence>
<reference evidence="5" key="2">
    <citation type="submission" date="2021-11" db="EMBL/GenBank/DDBJ databases">
        <authorList>
            <consortium name="Genoscope - CEA"/>
            <person name="William W."/>
        </authorList>
    </citation>
    <scope>NUCLEOTIDE SEQUENCE</scope>
</reference>
<dbReference type="EMBL" id="HBIW01011064">
    <property type="protein sequence ID" value="CAE0694016.1"/>
    <property type="molecule type" value="Transcribed_RNA"/>
</dbReference>
<comment type="similarity">
    <text evidence="1">Belongs to the peptidase A1 family.</text>
</comment>
<feature type="transmembrane region" description="Helical" evidence="2">
    <location>
        <begin position="414"/>
        <end position="431"/>
    </location>
</feature>
<dbReference type="InterPro" id="IPR001461">
    <property type="entry name" value="Aspartic_peptidase_A1"/>
</dbReference>